<organism evidence="6 7">
    <name type="scientific">Mola mola</name>
    <name type="common">Ocean sunfish</name>
    <name type="synonym">Tetraodon mola</name>
    <dbReference type="NCBI Taxonomy" id="94237"/>
    <lineage>
        <taxon>Eukaryota</taxon>
        <taxon>Metazoa</taxon>
        <taxon>Chordata</taxon>
        <taxon>Craniata</taxon>
        <taxon>Vertebrata</taxon>
        <taxon>Euteleostomi</taxon>
        <taxon>Actinopterygii</taxon>
        <taxon>Neopterygii</taxon>
        <taxon>Teleostei</taxon>
        <taxon>Neoteleostei</taxon>
        <taxon>Acanthomorphata</taxon>
        <taxon>Eupercaria</taxon>
        <taxon>Tetraodontiformes</taxon>
        <taxon>Molidae</taxon>
        <taxon>Mola</taxon>
    </lineage>
</organism>
<feature type="compositionally biased region" description="Polar residues" evidence="4">
    <location>
        <begin position="1108"/>
        <end position="1119"/>
    </location>
</feature>
<dbReference type="GO" id="GO:0005829">
    <property type="term" value="C:cytosol"/>
    <property type="evidence" value="ECO:0007669"/>
    <property type="project" value="TreeGrafter"/>
</dbReference>
<evidence type="ECO:0000313" key="7">
    <source>
        <dbReference type="Proteomes" id="UP000261620"/>
    </source>
</evidence>
<dbReference type="OMA" id="MVYDRAM"/>
<keyword evidence="7" id="KW-1185">Reference proteome</keyword>
<dbReference type="Gene3D" id="2.130.10.10">
    <property type="entry name" value="YVTN repeat-like/Quinoprotein amine dehydrogenase"/>
    <property type="match status" value="1"/>
</dbReference>
<keyword evidence="2" id="KW-0472">Membrane</keyword>
<dbReference type="GO" id="GO:0042147">
    <property type="term" value="P:retrograde transport, endosome to Golgi"/>
    <property type="evidence" value="ECO:0007669"/>
    <property type="project" value="TreeGrafter"/>
</dbReference>
<reference evidence="6" key="2">
    <citation type="submission" date="2025-09" db="UniProtKB">
        <authorList>
            <consortium name="Ensembl"/>
        </authorList>
    </citation>
    <scope>IDENTIFICATION</scope>
</reference>
<dbReference type="Proteomes" id="UP000261620">
    <property type="component" value="Unplaced"/>
</dbReference>
<evidence type="ECO:0000256" key="1">
    <source>
        <dbReference type="ARBA" id="ARBA00004370"/>
    </source>
</evidence>
<name>A0A3Q3WJP3_MOLML</name>
<evidence type="ECO:0000259" key="5">
    <source>
        <dbReference type="Pfam" id="PF07064"/>
    </source>
</evidence>
<dbReference type="SUPFAM" id="SSF50978">
    <property type="entry name" value="WD40 repeat-like"/>
    <property type="match status" value="1"/>
</dbReference>
<reference evidence="6" key="1">
    <citation type="submission" date="2025-08" db="UniProtKB">
        <authorList>
            <consortium name="Ensembl"/>
        </authorList>
    </citation>
    <scope>IDENTIFICATION</scope>
</reference>
<dbReference type="STRING" id="94237.ENSMMOP00000012502"/>
<dbReference type="PANTHER" id="PTHR22746">
    <property type="entry name" value="RAB6A-GEF COMPLEX PARTNER PROTEIN 1"/>
    <property type="match status" value="1"/>
</dbReference>
<dbReference type="GO" id="GO:0034066">
    <property type="term" value="C:Ric1-Rgp1 guanyl-nucleotide exchange factor complex"/>
    <property type="evidence" value="ECO:0007669"/>
    <property type="project" value="InterPro"/>
</dbReference>
<dbReference type="GO" id="GO:0000139">
    <property type="term" value="C:Golgi membrane"/>
    <property type="evidence" value="ECO:0007669"/>
    <property type="project" value="TreeGrafter"/>
</dbReference>
<evidence type="ECO:0000256" key="2">
    <source>
        <dbReference type="ARBA" id="ARBA00023136"/>
    </source>
</evidence>
<dbReference type="PANTHER" id="PTHR22746:SF10">
    <property type="entry name" value="GUANINE NUCLEOTIDE EXCHANGE FACTOR SUBUNIT RIC1"/>
    <property type="match status" value="1"/>
</dbReference>
<dbReference type="Pfam" id="PF25440">
    <property type="entry name" value="Beta-prop_RIC1_2nd"/>
    <property type="match status" value="1"/>
</dbReference>
<proteinExistence type="predicted"/>
<dbReference type="GO" id="GO:0006886">
    <property type="term" value="P:intracellular protein transport"/>
    <property type="evidence" value="ECO:0007669"/>
    <property type="project" value="InterPro"/>
</dbReference>
<evidence type="ECO:0000256" key="4">
    <source>
        <dbReference type="SAM" id="MobiDB-lite"/>
    </source>
</evidence>
<dbReference type="InterPro" id="IPR009771">
    <property type="entry name" value="RIC1_C"/>
</dbReference>
<comment type="subcellular location">
    <subcellularLocation>
        <location evidence="1">Membrane</location>
    </subcellularLocation>
</comment>
<dbReference type="InterPro" id="IPR015943">
    <property type="entry name" value="WD40/YVTN_repeat-like_dom_sf"/>
</dbReference>
<feature type="region of interest" description="Disordered" evidence="4">
    <location>
        <begin position="1078"/>
        <end position="1119"/>
    </location>
</feature>
<feature type="domain" description="RIC1 C-terminal alpha solenoid region" evidence="5">
    <location>
        <begin position="826"/>
        <end position="910"/>
    </location>
</feature>
<protein>
    <recommendedName>
        <fullName evidence="3">Protein RIC1 homolog</fullName>
    </recommendedName>
</protein>
<dbReference type="Pfam" id="PF07064">
    <property type="entry name" value="RIC1"/>
    <property type="match status" value="1"/>
</dbReference>
<dbReference type="Ensembl" id="ENSMMOT00000012707.1">
    <property type="protein sequence ID" value="ENSMMOP00000012502.1"/>
    <property type="gene ID" value="ENSMMOG00000009609.1"/>
</dbReference>
<sequence>MYFLTGWPRRLLCPLRSEEEPFHIQPSSQRLYFAVLSETQLSIWFSRPSVLIVSYIESAEAAAQFGFYQKAEWKPDDSMIAVATAKGYILLFGVQGGGDDKYLYEPVYPRGSTRVKVTPGYKEEQCAPALSLDIKKTLDLEAPITSLQTLQKELLACTADGYLHVLHWNGLGANGRKAICLTTIPFSLDLQSARGGPSLDLEGAYIHCMEYCMTLDGFAVILSDGRLGFITPLSNTISADQLQGVWAADVTDGTCVAVNNKYRLMAFGCASGSVLVYMIDTTTGSMQLSHKLELTPKHYPDIYNKTGPVKLICWSPDYSVAMVTWECGGLSLWSVFGAHLICTLGEDFAYRSDGTKKDPIKISSMSWGAEGYHLWVLPNKQERRGTEEQQQEKEKVAPPHSSLQAGILQFHFIKSALTVNPCTSNQEQVLLHGEDRLYLTCGDPTQVTSSSETQSYTHLHPTLLGHKHWHVVQIHSTYLESNWPIRFAAIDTAGQCMAVAGRRGFAHYSLFTRKWKLFGNITQEQNMAVTGGLAWWNDFVVVACYNFIEQQEQLRLYQRSTNLDNAFASVTKLHSNTLLLNVFRDMVILFRADCSICLYSIEKRNDSVELLQEVSMSRYIPHPGLVVSVTLSSVRTETGITLKAPQQACMAESIMLNLAGQLIMLQRDRSGPQVREKETPANSKKLLPFCPPVVLAQCVENVWTTCRSNRKKRHLLEALWLSCGEAGMKVWLPLFPRDHRKPHSFLSRRIMLPFHINIYPLAVLFEDALVLGATNETVLYDGLQGSSEPLEALFPFCTVERTSQIYLHHILRQLLVRNLGEQKLTQTLMKTEYALWNYLFAAVGNPKDLFEECLMAQDLDTAASYLIILQNMEVPAVSRQHATLLFNTALEQGKWDLCRHMIRFLKAIGSGEMDTPPPTPTTQEPSSTGGFEFFRNRSISLSQSADAITGKFNLQKTFSMPAGPSVKGRDVECAENMYIDMMLWRHARHLLEQVRLRDLGSFSAQLGFELISWLCRERNRVARVDDFVSALKRLHKDFLWPFPVIPVGSLSSPLKDGRCRTVLSTQLLKSQSADSLLNSDMDTVPPQAASTNHTWLDGLGQGTKDMDTASSAHSNQHSPQTHDAFLSLLTNKVEEYSVGSATDLTETSSVVDGDWTMVDENSSTLSLSQAELEHISMELANKGPHKSQVQLRYLLHVFMEAGCLEWCIVIGLILRDASIMKKVVGFLDSPEVPPETVQSIRSGLLAVDAWASTECLGYKPFLNLIQSQLQQLMVSPAGEQVQPEAFQASGQCSKHGGAEGRGRSREKRRGPMTAPCPEFRSLVWTLTCELWIPERKRGGSSKQWLETDCVCMCVSVCVRTESTSPAGFLYFSQYYSVFSLALRAKWNPVDTELLMERQTACVAPRHRSTVTDGVQPVSPF</sequence>
<accession>A0A3Q3WJP3</accession>
<evidence type="ECO:0000313" key="6">
    <source>
        <dbReference type="Ensembl" id="ENSMMOP00000012502.1"/>
    </source>
</evidence>
<evidence type="ECO:0000256" key="3">
    <source>
        <dbReference type="ARBA" id="ARBA00029879"/>
    </source>
</evidence>
<feature type="region of interest" description="Disordered" evidence="4">
    <location>
        <begin position="1286"/>
        <end position="1313"/>
    </location>
</feature>
<dbReference type="InterPro" id="IPR036322">
    <property type="entry name" value="WD40_repeat_dom_sf"/>
</dbReference>
<dbReference type="InterPro" id="IPR040096">
    <property type="entry name" value="Ric1"/>
</dbReference>